<dbReference type="OrthoDB" id="2274644at2759"/>
<dbReference type="InterPro" id="IPR054708">
    <property type="entry name" value="MTPAP-like_central"/>
</dbReference>
<feature type="domain" description="Poly(A) RNA polymerase mitochondrial-like central palm" evidence="1">
    <location>
        <begin position="58"/>
        <end position="127"/>
    </location>
</feature>
<proteinExistence type="predicted"/>
<dbReference type="AlphaFoldDB" id="A0A0R3PXN4"/>
<evidence type="ECO:0000259" key="1">
    <source>
        <dbReference type="Pfam" id="PF22600"/>
    </source>
</evidence>
<accession>A0A0R3PXN4</accession>
<evidence type="ECO:0000313" key="4">
    <source>
        <dbReference type="WBParaSite" id="ACOC_0001106601-mRNA-1"/>
    </source>
</evidence>
<sequence>MIRRIDLAVVDDSNIVEMCKQYGDKYVVEPNVEAIKRWRSCYHSLSGSRRNIEKLRRLSDEVLLHFEANRQTNADCEIKMALMDELRKVIQNRARWNFKLLPFGSTMTGLATKQSDLDLIIWCPEANTFFSNEAE</sequence>
<protein>
    <submittedName>
        <fullName evidence="4">NTP_transf_2 domain-containing protein</fullName>
    </submittedName>
</protein>
<dbReference type="WBParaSite" id="ACOC_0001106601-mRNA-1">
    <property type="protein sequence ID" value="ACOC_0001106601-mRNA-1"/>
    <property type="gene ID" value="ACOC_0001106601"/>
</dbReference>
<reference evidence="2 3" key="2">
    <citation type="submission" date="2018-11" db="EMBL/GenBank/DDBJ databases">
        <authorList>
            <consortium name="Pathogen Informatics"/>
        </authorList>
    </citation>
    <scope>NUCLEOTIDE SEQUENCE [LARGE SCALE GENOMIC DNA]</scope>
    <source>
        <strain evidence="2 3">Costa Rica</strain>
    </source>
</reference>
<dbReference type="EMBL" id="UYYA01004604">
    <property type="protein sequence ID" value="VDM62652.1"/>
    <property type="molecule type" value="Genomic_DNA"/>
</dbReference>
<dbReference type="Gene3D" id="3.30.460.10">
    <property type="entry name" value="Beta Polymerase, domain 2"/>
    <property type="match status" value="1"/>
</dbReference>
<reference evidence="4" key="1">
    <citation type="submission" date="2017-02" db="UniProtKB">
        <authorList>
            <consortium name="WormBaseParasite"/>
        </authorList>
    </citation>
    <scope>IDENTIFICATION</scope>
</reference>
<name>A0A0R3PXN4_ANGCS</name>
<dbReference type="InterPro" id="IPR043519">
    <property type="entry name" value="NT_sf"/>
</dbReference>
<dbReference type="Pfam" id="PF22600">
    <property type="entry name" value="MTPAP-like_central"/>
    <property type="match status" value="1"/>
</dbReference>
<organism evidence="4">
    <name type="scientific">Angiostrongylus costaricensis</name>
    <name type="common">Nematode worm</name>
    <dbReference type="NCBI Taxonomy" id="334426"/>
    <lineage>
        <taxon>Eukaryota</taxon>
        <taxon>Metazoa</taxon>
        <taxon>Ecdysozoa</taxon>
        <taxon>Nematoda</taxon>
        <taxon>Chromadorea</taxon>
        <taxon>Rhabditida</taxon>
        <taxon>Rhabditina</taxon>
        <taxon>Rhabditomorpha</taxon>
        <taxon>Strongyloidea</taxon>
        <taxon>Metastrongylidae</taxon>
        <taxon>Angiostrongylus</taxon>
    </lineage>
</organism>
<gene>
    <name evidence="2" type="ORF">ACOC_LOCUS11067</name>
</gene>
<dbReference type="STRING" id="334426.A0A0R3PXN4"/>
<dbReference type="SUPFAM" id="SSF81301">
    <property type="entry name" value="Nucleotidyltransferase"/>
    <property type="match status" value="1"/>
</dbReference>
<dbReference type="Proteomes" id="UP000267027">
    <property type="component" value="Unassembled WGS sequence"/>
</dbReference>
<evidence type="ECO:0000313" key="3">
    <source>
        <dbReference type="Proteomes" id="UP000267027"/>
    </source>
</evidence>
<evidence type="ECO:0000313" key="2">
    <source>
        <dbReference type="EMBL" id="VDM62652.1"/>
    </source>
</evidence>
<keyword evidence="3" id="KW-1185">Reference proteome</keyword>